<dbReference type="InterPro" id="IPR003599">
    <property type="entry name" value="Ig_sub"/>
</dbReference>
<feature type="domain" description="Immunoglobulin" evidence="2">
    <location>
        <begin position="459"/>
        <end position="528"/>
    </location>
</feature>
<proteinExistence type="predicted"/>
<evidence type="ECO:0000313" key="3">
    <source>
        <dbReference type="EMBL" id="KAI2650678.1"/>
    </source>
</evidence>
<keyword evidence="4" id="KW-1185">Reference proteome</keyword>
<name>A0ABQ8LJ35_LABRO</name>
<comment type="caution">
    <text evidence="3">The sequence shown here is derived from an EMBL/GenBank/DDBJ whole genome shotgun (WGS) entry which is preliminary data.</text>
</comment>
<feature type="domain" description="Immunoglobulin" evidence="2">
    <location>
        <begin position="350"/>
        <end position="449"/>
    </location>
</feature>
<sequence length="612" mass="69525">MLCLFFVPGASDIEAGGQSVFVMERDSVTLHTDVTINQQDRIKWYFNDTRIAQIKGDFSYMCTDKQCAGRFRGRLQLDHQTGALTIMNFRTTDSGVYKLQIISRRISQKTFNISVQAASGAETDKTNTKSVKEGESVTLDPGIIKNPNDLLTWDFNNILIAEINGGLGDICTDDQCKERFRNRLKVNHQTGSLIITNIRTTDSGLYKLQINSSIRHHQGISNISIRRFSIRKFSITVTAHSSYDEKKQSLTLAMYTDLTVTNLPVLVIRDNQAQPRTALSGSQWRFYTELLPGRDRSPMPKTATAGSTYTSFTHVKKKRQQYTGCGALHKNELKLSEYKPHGVSGAETQGESVFVMEGDTVTLHTDVTINQRHRMKWYFNDTRIAQIKGDLSYICTDKQCDQRFRDRLKLDHQTGALTITNIRTTDAGVYKLQIIRKRIGQKIFHVAVRGVPAIEQDKMRRKIVKEGESVILDPDAEERFRGRLKVNHVSGSLTITNTKITDSGQYKLKIVHSIRRLYSISTIRIRRLSVTVIELGPSSGLIAGICAAAVVVLLVFASLPERCFFWFKTVRVCRKTHLIFSSKFKNRTSLQKYRPSVYKVNVQRRSNAFLKR</sequence>
<dbReference type="SUPFAM" id="SSF48726">
    <property type="entry name" value="Immunoglobulin"/>
    <property type="match status" value="4"/>
</dbReference>
<protein>
    <submittedName>
        <fullName evidence="3">Junctional adhesion molecule C</fullName>
    </submittedName>
</protein>
<evidence type="ECO:0000256" key="1">
    <source>
        <dbReference type="SAM" id="Phobius"/>
    </source>
</evidence>
<dbReference type="EMBL" id="JACTAM010000022">
    <property type="protein sequence ID" value="KAI2650678.1"/>
    <property type="molecule type" value="Genomic_DNA"/>
</dbReference>
<dbReference type="Proteomes" id="UP000830375">
    <property type="component" value="Unassembled WGS sequence"/>
</dbReference>
<dbReference type="Gene3D" id="2.60.40.2710">
    <property type="match status" value="1"/>
</dbReference>
<dbReference type="InterPro" id="IPR013106">
    <property type="entry name" value="Ig_V-set"/>
</dbReference>
<dbReference type="PANTHER" id="PTHR21063:SF4">
    <property type="entry name" value="CD48 ANTIGEN-RELATED"/>
    <property type="match status" value="1"/>
</dbReference>
<dbReference type="InterPro" id="IPR036179">
    <property type="entry name" value="Ig-like_dom_sf"/>
</dbReference>
<dbReference type="Pfam" id="PF07686">
    <property type="entry name" value="V-set"/>
    <property type="match status" value="2"/>
</dbReference>
<feature type="transmembrane region" description="Helical" evidence="1">
    <location>
        <begin position="540"/>
        <end position="559"/>
    </location>
</feature>
<gene>
    <name evidence="3" type="ORF">H4Q32_000718</name>
</gene>
<dbReference type="PANTHER" id="PTHR21063">
    <property type="entry name" value="LFA-3"/>
    <property type="match status" value="1"/>
</dbReference>
<keyword evidence="1" id="KW-0472">Membrane</keyword>
<organism evidence="3 4">
    <name type="scientific">Labeo rohita</name>
    <name type="common">Indian major carp</name>
    <name type="synonym">Cyprinus rohita</name>
    <dbReference type="NCBI Taxonomy" id="84645"/>
    <lineage>
        <taxon>Eukaryota</taxon>
        <taxon>Metazoa</taxon>
        <taxon>Chordata</taxon>
        <taxon>Craniata</taxon>
        <taxon>Vertebrata</taxon>
        <taxon>Euteleostomi</taxon>
        <taxon>Actinopterygii</taxon>
        <taxon>Neopterygii</taxon>
        <taxon>Teleostei</taxon>
        <taxon>Ostariophysi</taxon>
        <taxon>Cypriniformes</taxon>
        <taxon>Cyprinidae</taxon>
        <taxon>Labeoninae</taxon>
        <taxon>Labeonini</taxon>
        <taxon>Labeo</taxon>
    </lineage>
</organism>
<keyword evidence="1" id="KW-1133">Transmembrane helix</keyword>
<dbReference type="InterPro" id="IPR013783">
    <property type="entry name" value="Ig-like_fold"/>
</dbReference>
<dbReference type="Gene3D" id="2.60.40.10">
    <property type="entry name" value="Immunoglobulins"/>
    <property type="match status" value="3"/>
</dbReference>
<feature type="domain" description="Immunoglobulin" evidence="2">
    <location>
        <begin position="126"/>
        <end position="228"/>
    </location>
</feature>
<accession>A0ABQ8LJ35</accession>
<evidence type="ECO:0000259" key="2">
    <source>
        <dbReference type="SMART" id="SM00409"/>
    </source>
</evidence>
<keyword evidence="1" id="KW-0812">Transmembrane</keyword>
<evidence type="ECO:0000313" key="4">
    <source>
        <dbReference type="Proteomes" id="UP000830375"/>
    </source>
</evidence>
<dbReference type="SMART" id="SM00409">
    <property type="entry name" value="IG"/>
    <property type="match status" value="4"/>
</dbReference>
<feature type="domain" description="Immunoglobulin" evidence="2">
    <location>
        <begin position="17"/>
        <end position="116"/>
    </location>
</feature>
<reference evidence="3 4" key="1">
    <citation type="submission" date="2022-01" db="EMBL/GenBank/DDBJ databases">
        <title>A high-quality chromosome-level genome assembly of rohu carp, Labeo rohita.</title>
        <authorList>
            <person name="Arick M.A. II"/>
            <person name="Hsu C.-Y."/>
            <person name="Magbanua Z."/>
            <person name="Pechanova O."/>
            <person name="Grover C."/>
            <person name="Miller E."/>
            <person name="Thrash A."/>
            <person name="Ezzel L."/>
            <person name="Alam S."/>
            <person name="Benzie J."/>
            <person name="Hamilton M."/>
            <person name="Karsi A."/>
            <person name="Lawrence M.L."/>
            <person name="Peterson D.G."/>
        </authorList>
    </citation>
    <scope>NUCLEOTIDE SEQUENCE [LARGE SCALE GENOMIC DNA]</scope>
    <source>
        <strain evidence="4">BAU-BD-2019</strain>
        <tissue evidence="3">Blood</tissue>
    </source>
</reference>